<feature type="transmembrane region" description="Helical" evidence="7">
    <location>
        <begin position="12"/>
        <end position="31"/>
    </location>
</feature>
<evidence type="ECO:0000256" key="5">
    <source>
        <dbReference type="ARBA" id="ARBA00022989"/>
    </source>
</evidence>
<keyword evidence="2" id="KW-0813">Transport</keyword>
<reference evidence="9 10" key="1">
    <citation type="submission" date="2019-03" db="EMBL/GenBank/DDBJ databases">
        <title>Genomic Encyclopedia of Type Strains, Phase IV (KMG-IV): sequencing the most valuable type-strain genomes for metagenomic binning, comparative biology and taxonomic classification.</title>
        <authorList>
            <person name="Goeker M."/>
        </authorList>
    </citation>
    <scope>NUCLEOTIDE SEQUENCE [LARGE SCALE GENOMIC DNA]</scope>
    <source>
        <strain evidence="9 10">DSM 45707</strain>
    </source>
</reference>
<name>A0A4R3KZU2_9BACL</name>
<dbReference type="GO" id="GO:0006865">
    <property type="term" value="P:amino acid transport"/>
    <property type="evidence" value="ECO:0007669"/>
    <property type="project" value="UniProtKB-KW"/>
</dbReference>
<dbReference type="PIRSF" id="PIRSF006060">
    <property type="entry name" value="AA_transporter"/>
    <property type="match status" value="1"/>
</dbReference>
<feature type="transmembrane region" description="Helical" evidence="7">
    <location>
        <begin position="239"/>
        <end position="260"/>
    </location>
</feature>
<keyword evidence="10" id="KW-1185">Reference proteome</keyword>
<dbReference type="PANTHER" id="PTHR43495:SF5">
    <property type="entry name" value="GAMMA-AMINOBUTYRIC ACID PERMEASE"/>
    <property type="match status" value="1"/>
</dbReference>
<feature type="transmembrane region" description="Helical" evidence="7">
    <location>
        <begin position="37"/>
        <end position="59"/>
    </location>
</feature>
<dbReference type="AlphaFoldDB" id="A0A4R3KZU2"/>
<dbReference type="InterPro" id="IPR004840">
    <property type="entry name" value="Amino_acid_permease_CS"/>
</dbReference>
<dbReference type="Pfam" id="PF00324">
    <property type="entry name" value="AA_permease"/>
    <property type="match status" value="1"/>
</dbReference>
<keyword evidence="4" id="KW-0029">Amino-acid transport</keyword>
<feature type="transmembrane region" description="Helical" evidence="7">
    <location>
        <begin position="356"/>
        <end position="375"/>
    </location>
</feature>
<protein>
    <submittedName>
        <fullName evidence="9">Amino acid/polyamine/organocation transporter (APC superfamily)</fullName>
    </submittedName>
</protein>
<feature type="transmembrane region" description="Helical" evidence="7">
    <location>
        <begin position="395"/>
        <end position="414"/>
    </location>
</feature>
<evidence type="ECO:0000256" key="6">
    <source>
        <dbReference type="ARBA" id="ARBA00023136"/>
    </source>
</evidence>
<feature type="transmembrane region" description="Helical" evidence="7">
    <location>
        <begin position="329"/>
        <end position="350"/>
    </location>
</feature>
<feature type="transmembrane region" description="Helical" evidence="7">
    <location>
        <begin position="94"/>
        <end position="119"/>
    </location>
</feature>
<organism evidence="9 10">
    <name type="scientific">Hazenella coriacea</name>
    <dbReference type="NCBI Taxonomy" id="1179467"/>
    <lineage>
        <taxon>Bacteria</taxon>
        <taxon>Bacillati</taxon>
        <taxon>Bacillota</taxon>
        <taxon>Bacilli</taxon>
        <taxon>Bacillales</taxon>
        <taxon>Thermoactinomycetaceae</taxon>
        <taxon>Hazenella</taxon>
    </lineage>
</organism>
<comment type="subcellular location">
    <subcellularLocation>
        <location evidence="1">Membrane</location>
        <topology evidence="1">Multi-pass membrane protein</topology>
    </subcellularLocation>
</comment>
<proteinExistence type="predicted"/>
<evidence type="ECO:0000256" key="3">
    <source>
        <dbReference type="ARBA" id="ARBA00022692"/>
    </source>
</evidence>
<dbReference type="EMBL" id="SMAG01000013">
    <property type="protein sequence ID" value="TCS92341.1"/>
    <property type="molecule type" value="Genomic_DNA"/>
</dbReference>
<dbReference type="GO" id="GO:0016020">
    <property type="term" value="C:membrane"/>
    <property type="evidence" value="ECO:0007669"/>
    <property type="project" value="UniProtKB-SubCell"/>
</dbReference>
<dbReference type="FunFam" id="1.20.1740.10:FF:000001">
    <property type="entry name" value="Amino acid permease"/>
    <property type="match status" value="1"/>
</dbReference>
<keyword evidence="3 7" id="KW-0812">Transmembrane</keyword>
<comment type="caution">
    <text evidence="9">The sequence shown here is derived from an EMBL/GenBank/DDBJ whole genome shotgun (WGS) entry which is preliminary data.</text>
</comment>
<dbReference type="Proteomes" id="UP000294937">
    <property type="component" value="Unassembled WGS sequence"/>
</dbReference>
<feature type="transmembrane region" description="Helical" evidence="7">
    <location>
        <begin position="158"/>
        <end position="177"/>
    </location>
</feature>
<keyword evidence="5 7" id="KW-1133">Transmembrane helix</keyword>
<evidence type="ECO:0000256" key="1">
    <source>
        <dbReference type="ARBA" id="ARBA00004141"/>
    </source>
</evidence>
<dbReference type="PROSITE" id="PS00218">
    <property type="entry name" value="AMINO_ACID_PERMEASE_1"/>
    <property type="match status" value="1"/>
</dbReference>
<feature type="transmembrane region" description="Helical" evidence="7">
    <location>
        <begin position="125"/>
        <end position="146"/>
    </location>
</feature>
<sequence>MSKNQDELSRGLTPRHITMMALGGVIGAGMFKGSSSSIATAGPGVVVSYLIGGIILLFVMQGLAEMTIRHPHARNFRDLLEPILGRFAGYLAGWMYWITWVLVMAAEITAAAIFLQYWFDHIPLWILSLIISLLITGINLFQVKIYGETEFWLAGIKILVLILFILLGGTLLFTGFSDHAAPGLTNLTAHGGFFPNGIVGIASSMLIVMFSFGGAEMIGMTLGEMKNPEKVVPRIARTVITRIIVFYILPIFVIVSLVPWNQLGENSPFVTVFQAIGIPYVDHIMNFVLLTAVISSANSGMYAASRMLYSQARSGHAPKFLAKLSKQKVPVFALLFSTSFLYIGVIIAFFAKGKTFDYLMVIPAYSMLLIWILLLMAHLKSRSQGIDTNKYHVKFFPFTSWIGLIILGIIFVGITLTTPFYGTIATGITVLIVTLIYPLTIRRSTRATSN</sequence>
<evidence type="ECO:0000256" key="4">
    <source>
        <dbReference type="ARBA" id="ARBA00022970"/>
    </source>
</evidence>
<dbReference type="InterPro" id="IPR004841">
    <property type="entry name" value="AA-permease/SLC12A_dom"/>
</dbReference>
<keyword evidence="6 7" id="KW-0472">Membrane</keyword>
<evidence type="ECO:0000313" key="9">
    <source>
        <dbReference type="EMBL" id="TCS92341.1"/>
    </source>
</evidence>
<dbReference type="GO" id="GO:0055085">
    <property type="term" value="P:transmembrane transport"/>
    <property type="evidence" value="ECO:0007669"/>
    <property type="project" value="InterPro"/>
</dbReference>
<evidence type="ECO:0000256" key="7">
    <source>
        <dbReference type="SAM" id="Phobius"/>
    </source>
</evidence>
<evidence type="ECO:0000259" key="8">
    <source>
        <dbReference type="Pfam" id="PF00324"/>
    </source>
</evidence>
<evidence type="ECO:0000256" key="2">
    <source>
        <dbReference type="ARBA" id="ARBA00022448"/>
    </source>
</evidence>
<feature type="transmembrane region" description="Helical" evidence="7">
    <location>
        <begin position="420"/>
        <end position="440"/>
    </location>
</feature>
<dbReference type="Gene3D" id="1.20.1740.10">
    <property type="entry name" value="Amino acid/polyamine transporter I"/>
    <property type="match status" value="1"/>
</dbReference>
<gene>
    <name evidence="9" type="ORF">EDD58_1132</name>
</gene>
<dbReference type="RefSeq" id="WP_207903315.1">
    <property type="nucleotide sequence ID" value="NZ_SMAG01000013.1"/>
</dbReference>
<dbReference type="PANTHER" id="PTHR43495">
    <property type="entry name" value="GABA PERMEASE"/>
    <property type="match status" value="1"/>
</dbReference>
<evidence type="ECO:0000313" key="10">
    <source>
        <dbReference type="Proteomes" id="UP000294937"/>
    </source>
</evidence>
<feature type="transmembrane region" description="Helical" evidence="7">
    <location>
        <begin position="197"/>
        <end position="218"/>
    </location>
</feature>
<accession>A0A4R3KZU2</accession>
<feature type="domain" description="Amino acid permease/ SLC12A" evidence="8">
    <location>
        <begin position="16"/>
        <end position="437"/>
    </location>
</feature>